<dbReference type="KEGG" id="fae:FAES_2541"/>
<feature type="chain" id="PRO_5003630424" description="Outer membrane protein beta-barrel domain-containing protein" evidence="1">
    <location>
        <begin position="22"/>
        <end position="398"/>
    </location>
</feature>
<keyword evidence="3" id="KW-1185">Reference proteome</keyword>
<reference evidence="2 3" key="1">
    <citation type="journal article" date="2012" name="J. Bacteriol.">
        <title>Genome Sequence of Fibrella aestuarina BUZ 2T, a Filamentous Marine Bacterium.</title>
        <authorList>
            <person name="Filippini M."/>
            <person name="Qi W."/>
            <person name="Blom J."/>
            <person name="Goesmann A."/>
            <person name="Smits T.H."/>
            <person name="Bagheri H.C."/>
        </authorList>
    </citation>
    <scope>NUCLEOTIDE SEQUENCE [LARGE SCALE GENOMIC DNA]</scope>
    <source>
        <strain evidence="3">BUZ 2T</strain>
    </source>
</reference>
<sequence length="398" mass="41645">MLMKYLFALGLTVASSSPLVAQIQKGQSITSGTAGLSYSNLKSIVPSGIGASTYGNRLQSFGVSTALNRAVFVKDGWALTYRVNADFTRTTFDDKGGTLPAVSTIRVNVHALGAALGVRRYWAPTGLLLVYAGGGLSASGQQSRITVERLSPPTEPETQIPIRNWSFSPVGEAGLLYRLTNRVALEATLRSEGFPISAGSAGLGLAILTGDANSTITNDPFEAGQTKRGRWLLGASASVLGNEHTENGVNSKNSSATASVQAGQFVADNVLVGASIDYSASRSGNGDAPGAVNYSVGINGFVRSYIGPNRLRPFIEGSVGYGFTKNPGSDVSQRYAALALRGGLAYMLGERVIIQTTLGTLDGRYAWSPNTANLRSTSSINVSATATTLSNFAIYYAL</sequence>
<dbReference type="EMBL" id="HE796683">
    <property type="protein sequence ID" value="CCH00550.1"/>
    <property type="molecule type" value="Genomic_DNA"/>
</dbReference>
<dbReference type="PATRIC" id="fig|1166018.3.peg.4305"/>
<organism evidence="2 3">
    <name type="scientific">Fibrella aestuarina BUZ 2</name>
    <dbReference type="NCBI Taxonomy" id="1166018"/>
    <lineage>
        <taxon>Bacteria</taxon>
        <taxon>Pseudomonadati</taxon>
        <taxon>Bacteroidota</taxon>
        <taxon>Cytophagia</taxon>
        <taxon>Cytophagales</taxon>
        <taxon>Spirosomataceae</taxon>
        <taxon>Fibrella</taxon>
    </lineage>
</organism>
<gene>
    <name evidence="2" type="ORF">FAES_2541</name>
</gene>
<protein>
    <recommendedName>
        <fullName evidence="4">Outer membrane protein beta-barrel domain-containing protein</fullName>
    </recommendedName>
</protein>
<evidence type="ECO:0008006" key="4">
    <source>
        <dbReference type="Google" id="ProtNLM"/>
    </source>
</evidence>
<dbReference type="SUPFAM" id="SSF56925">
    <property type="entry name" value="OMPA-like"/>
    <property type="match status" value="2"/>
</dbReference>
<proteinExistence type="predicted"/>
<evidence type="ECO:0000313" key="3">
    <source>
        <dbReference type="Proteomes" id="UP000011058"/>
    </source>
</evidence>
<evidence type="ECO:0000256" key="1">
    <source>
        <dbReference type="SAM" id="SignalP"/>
    </source>
</evidence>
<feature type="signal peptide" evidence="1">
    <location>
        <begin position="1"/>
        <end position="21"/>
    </location>
</feature>
<evidence type="ECO:0000313" key="2">
    <source>
        <dbReference type="EMBL" id="CCH00550.1"/>
    </source>
</evidence>
<dbReference type="Proteomes" id="UP000011058">
    <property type="component" value="Chromosome"/>
</dbReference>
<dbReference type="Gene3D" id="2.40.160.20">
    <property type="match status" value="1"/>
</dbReference>
<dbReference type="AlphaFoldDB" id="I0K8U7"/>
<name>I0K8U7_9BACT</name>
<keyword evidence="1" id="KW-0732">Signal</keyword>
<dbReference type="InterPro" id="IPR011250">
    <property type="entry name" value="OMP/PagP_B-barrel"/>
</dbReference>
<accession>I0K8U7</accession>
<dbReference type="HOGENOM" id="CLU_692127_0_0_10"/>
<dbReference type="eggNOG" id="COG3047">
    <property type="taxonomic scope" value="Bacteria"/>
</dbReference>